<evidence type="ECO:0000256" key="2">
    <source>
        <dbReference type="ARBA" id="ARBA00022574"/>
    </source>
</evidence>
<keyword evidence="2 5" id="KW-0853">WD repeat</keyword>
<keyword evidence="8" id="KW-1185">Reference proteome</keyword>
<accession>A0A830BXP6</accession>
<keyword evidence="3 5" id="KW-0677">Repeat</keyword>
<evidence type="ECO:0000256" key="3">
    <source>
        <dbReference type="ARBA" id="ARBA00022737"/>
    </source>
</evidence>
<proteinExistence type="inferred from homology"/>
<evidence type="ECO:0000313" key="8">
    <source>
        <dbReference type="Proteomes" id="UP000653305"/>
    </source>
</evidence>
<comment type="function">
    <text evidence="4">The B regulatory subunit may modulate substrate selectivity and catalytic activity, and may also direct the localization of the catalytic enzyme to a particular subcellular compartment.</text>
</comment>
<dbReference type="Proteomes" id="UP000653305">
    <property type="component" value="Unassembled WGS sequence"/>
</dbReference>
<evidence type="ECO:0000313" key="7">
    <source>
        <dbReference type="EMBL" id="GFP90722.1"/>
    </source>
</evidence>
<comment type="similarity">
    <text evidence="1 5">Belongs to the phosphatase 2A regulatory subunit B family.</text>
</comment>
<reference evidence="7" key="1">
    <citation type="submission" date="2020-07" db="EMBL/GenBank/DDBJ databases">
        <title>Ethylene signaling mediates host invasion by parasitic plants.</title>
        <authorList>
            <person name="Yoshida S."/>
        </authorList>
    </citation>
    <scope>NUCLEOTIDE SEQUENCE</scope>
    <source>
        <strain evidence="7">Okayama</strain>
    </source>
</reference>
<gene>
    <name evidence="7" type="ORF">PHJA_001216100</name>
</gene>
<dbReference type="PIRSF" id="PIRSF037309">
    <property type="entry name" value="PP2A_PR55"/>
    <property type="match status" value="1"/>
</dbReference>
<dbReference type="InterPro" id="IPR000009">
    <property type="entry name" value="PP2A_PR55"/>
</dbReference>
<dbReference type="GO" id="GO:0019888">
    <property type="term" value="F:protein phosphatase regulator activity"/>
    <property type="evidence" value="ECO:0007669"/>
    <property type="project" value="InterPro"/>
</dbReference>
<evidence type="ECO:0000256" key="4">
    <source>
        <dbReference type="ARBA" id="ARBA00034298"/>
    </source>
</evidence>
<dbReference type="OrthoDB" id="6274823at2759"/>
<dbReference type="EMBL" id="BMAC01000224">
    <property type="protein sequence ID" value="GFP90722.1"/>
    <property type="molecule type" value="Genomic_DNA"/>
</dbReference>
<comment type="caution">
    <text evidence="7">The sequence shown here is derived from an EMBL/GenBank/DDBJ whole genome shotgun (WGS) entry which is preliminary data.</text>
</comment>
<dbReference type="PANTHER" id="PTHR11871">
    <property type="entry name" value="PROTEIN PHOSPHATASE PP2A REGULATORY SUBUNIT B"/>
    <property type="match status" value="1"/>
</dbReference>
<dbReference type="InterPro" id="IPR015943">
    <property type="entry name" value="WD40/YVTN_repeat-like_dom_sf"/>
</dbReference>
<organism evidence="7 8">
    <name type="scientific">Phtheirospermum japonicum</name>
    <dbReference type="NCBI Taxonomy" id="374723"/>
    <lineage>
        <taxon>Eukaryota</taxon>
        <taxon>Viridiplantae</taxon>
        <taxon>Streptophyta</taxon>
        <taxon>Embryophyta</taxon>
        <taxon>Tracheophyta</taxon>
        <taxon>Spermatophyta</taxon>
        <taxon>Magnoliopsida</taxon>
        <taxon>eudicotyledons</taxon>
        <taxon>Gunneridae</taxon>
        <taxon>Pentapetalae</taxon>
        <taxon>asterids</taxon>
        <taxon>lamiids</taxon>
        <taxon>Lamiales</taxon>
        <taxon>Orobanchaceae</taxon>
        <taxon>Orobanchaceae incertae sedis</taxon>
        <taxon>Phtheirospermum</taxon>
    </lineage>
</organism>
<dbReference type="FunFam" id="2.130.10.10:FF:000609">
    <property type="entry name" value="Serine/threonine-protein phosphatase 2A 55 kDa regulatory subunit B"/>
    <property type="match status" value="1"/>
</dbReference>
<evidence type="ECO:0000256" key="5">
    <source>
        <dbReference type="RuleBase" id="RU331113"/>
    </source>
</evidence>
<evidence type="ECO:0000256" key="1">
    <source>
        <dbReference type="ARBA" id="ARBA00008259"/>
    </source>
</evidence>
<sequence>MSLSFSSDSSVSAPAALEWRFSQVFGDKLPGEDVQDVDVISAIEFDKNGDHMAVGDRGGRVVVFQSDGGKDDLDEFTSRHELEQLDSVVLKHPKFQYKTEFQSHEPEFDSLKSIEIEEKINKIRWCATPNGSLTLLSANDKTIKLWRVKDYEVKRAKEMDIGQSVSSENSLLAEKSFINGQHSNSSDAQSLEWTENTVNGVSSGHNKIACSEDATRAKCRNVYAHAHDFNVNSISVNSDWETFLSGDDLRINLWNLEVSNQCFNIIDMKPVNMEDLIEVITAAEFHPFHCNLLAYSSSRGYIRLVDMRQSALCDHNARILKDEEPNGPKSFFTEIIASITDMKGGNEPGASRAKFRNRAGLGQISLGLSFKRPNPVRLVYFAPNRPIFRVSKLWDMHMDASPVATYKIHDNLRPKLCDLYNNDAIFDKFECCVAKDRLSFATGSYSNLLRVFDYGSGNDGVTVEANQNPNRKPQVQTTSRARRSSLSNLARGFYRPGHDNHGAGSNEYSYDFNSKLLHMAWHPTTNLIACAAGNSLIMYHA</sequence>
<dbReference type="SMART" id="SM00320">
    <property type="entry name" value="WD40"/>
    <property type="match status" value="6"/>
</dbReference>
<dbReference type="GO" id="GO:0000159">
    <property type="term" value="C:protein phosphatase type 2A complex"/>
    <property type="evidence" value="ECO:0007669"/>
    <property type="project" value="UniProtKB-UniRule"/>
</dbReference>
<dbReference type="Gene3D" id="2.130.10.10">
    <property type="entry name" value="YVTN repeat-like/Quinoprotein amine dehydrogenase"/>
    <property type="match status" value="2"/>
</dbReference>
<dbReference type="SUPFAM" id="SSF50978">
    <property type="entry name" value="WD40 repeat-like"/>
    <property type="match status" value="1"/>
</dbReference>
<feature type="compositionally biased region" description="Polar residues" evidence="6">
    <location>
        <begin position="464"/>
        <end position="478"/>
    </location>
</feature>
<name>A0A830BXP6_9LAMI</name>
<feature type="region of interest" description="Disordered" evidence="6">
    <location>
        <begin position="464"/>
        <end position="483"/>
    </location>
</feature>
<dbReference type="InterPro" id="IPR001680">
    <property type="entry name" value="WD40_rpt"/>
</dbReference>
<dbReference type="AlphaFoldDB" id="A0A830BXP6"/>
<evidence type="ECO:0000256" key="6">
    <source>
        <dbReference type="SAM" id="MobiDB-lite"/>
    </source>
</evidence>
<dbReference type="InterPro" id="IPR036322">
    <property type="entry name" value="WD40_repeat_dom_sf"/>
</dbReference>
<dbReference type="PRINTS" id="PR00600">
    <property type="entry name" value="PP2APR55"/>
</dbReference>
<protein>
    <recommendedName>
        <fullName evidence="5">Serine/threonine-protein phosphatase 2A 55 kDa regulatory subunit B</fullName>
    </recommendedName>
</protein>